<dbReference type="InterPro" id="IPR013162">
    <property type="entry name" value="CD80_C2-set"/>
</dbReference>
<dbReference type="InterPro" id="IPR051427">
    <property type="entry name" value="Nectin/Nectin-like"/>
</dbReference>
<dbReference type="SMART" id="SM00408">
    <property type="entry name" value="IGc2"/>
    <property type="match status" value="2"/>
</dbReference>
<dbReference type="SMART" id="SM00409">
    <property type="entry name" value="IG"/>
    <property type="match status" value="2"/>
</dbReference>
<accession>A0ABS2XNH3</accession>
<evidence type="ECO:0000256" key="4">
    <source>
        <dbReference type="ARBA" id="ARBA00022729"/>
    </source>
</evidence>
<keyword evidence="6" id="KW-0130">Cell adhesion</keyword>
<keyword evidence="10" id="KW-0325">Glycoprotein</keyword>
<keyword evidence="5" id="KW-0677">Repeat</keyword>
<feature type="non-terminal residue" evidence="14">
    <location>
        <position position="513"/>
    </location>
</feature>
<dbReference type="EMBL" id="JAAWVQ010054496">
    <property type="protein sequence ID" value="MBN3275859.1"/>
    <property type="molecule type" value="Genomic_DNA"/>
</dbReference>
<dbReference type="InterPro" id="IPR003599">
    <property type="entry name" value="Ig_sub"/>
</dbReference>
<sequence>VIFIYVVFLLSTGVSTERVIVDPHITAILGKKIELMCVVHVQEALTQISWEKVHNGSTQTLAVFNPTYGISIPDEYQDKLSFKTPSENDATLVLKEVSFTDAGEYTCKVVTFPYGNTQASTTVTVMVEPKVSVSRGSDPLMDGGNETVVAVCTAENGKPAAEITWVSEVFGEPVQTLIDEPNDCVTVENRYNWKPTRFAQGKQLTCVIRHPALESEIRIPFTLDVLHAPEVAITGYDDNWFVGRENVQLKCNAAANPGATQYSWSRLNGELPAGLRIANNTLIFGRPLDHNDSGTYQCEVTNDIGSRTNTRNIYILDPPPTTTTLPTTPLPHTTAGITSLAATKRALFTSPTLESLHEGPLGTIIGGAVGGALFLILLIILVGVCYMKKRRTFRGDYYTKQYTGPSDMQKESPLDVLQPHELQQYNDPNNGSLKQKTNEVIYPDYSKDVKNNEWGNVENMNRCTEGDTLPVDYYEDRMPVGTKYAQDDYYEGNDGDFVSHLDGSVISRREWYV</sequence>
<proteinExistence type="inferred from homology"/>
<evidence type="ECO:0000313" key="14">
    <source>
        <dbReference type="EMBL" id="MBN3275859.1"/>
    </source>
</evidence>
<feature type="chain" id="PRO_5045166654" evidence="12">
    <location>
        <begin position="17"/>
        <end position="513"/>
    </location>
</feature>
<organism evidence="14 15">
    <name type="scientific">Polyodon spathula</name>
    <name type="common">North American paddlefish</name>
    <name type="synonym">Squalus spathula</name>
    <dbReference type="NCBI Taxonomy" id="7913"/>
    <lineage>
        <taxon>Eukaryota</taxon>
        <taxon>Metazoa</taxon>
        <taxon>Chordata</taxon>
        <taxon>Craniata</taxon>
        <taxon>Vertebrata</taxon>
        <taxon>Euteleostomi</taxon>
        <taxon>Actinopterygii</taxon>
        <taxon>Chondrostei</taxon>
        <taxon>Acipenseriformes</taxon>
        <taxon>Polyodontidae</taxon>
        <taxon>Polyodon</taxon>
    </lineage>
</organism>
<dbReference type="PROSITE" id="PS50835">
    <property type="entry name" value="IG_LIKE"/>
    <property type="match status" value="3"/>
</dbReference>
<dbReference type="Pfam" id="PF13927">
    <property type="entry name" value="Ig_3"/>
    <property type="match status" value="1"/>
</dbReference>
<evidence type="ECO:0000256" key="1">
    <source>
        <dbReference type="ARBA" id="ARBA00004167"/>
    </source>
</evidence>
<gene>
    <name evidence="14" type="primary">Nectin3_2</name>
    <name evidence="14" type="ORF">GTO93_0001722</name>
</gene>
<comment type="subcellular location">
    <subcellularLocation>
        <location evidence="1">Membrane</location>
        <topology evidence="1">Single-pass membrane protein</topology>
    </subcellularLocation>
</comment>
<dbReference type="Pfam" id="PF07686">
    <property type="entry name" value="V-set"/>
    <property type="match status" value="1"/>
</dbReference>
<evidence type="ECO:0000256" key="7">
    <source>
        <dbReference type="ARBA" id="ARBA00022989"/>
    </source>
</evidence>
<comment type="similarity">
    <text evidence="2">Belongs to the nectin family.</text>
</comment>
<dbReference type="InterPro" id="IPR013783">
    <property type="entry name" value="Ig-like_fold"/>
</dbReference>
<protein>
    <submittedName>
        <fullName evidence="14">NECT3 protein</fullName>
    </submittedName>
</protein>
<evidence type="ECO:0000256" key="10">
    <source>
        <dbReference type="ARBA" id="ARBA00023180"/>
    </source>
</evidence>
<name>A0ABS2XNH3_POLSP</name>
<dbReference type="Pfam" id="PF08205">
    <property type="entry name" value="C2-set_2"/>
    <property type="match status" value="1"/>
</dbReference>
<dbReference type="InterPro" id="IPR013106">
    <property type="entry name" value="Ig_V-set"/>
</dbReference>
<dbReference type="PANTHER" id="PTHR23277">
    <property type="entry name" value="NECTIN-RELATED"/>
    <property type="match status" value="1"/>
</dbReference>
<dbReference type="Proteomes" id="UP001166093">
    <property type="component" value="Unassembled WGS sequence"/>
</dbReference>
<dbReference type="Gene3D" id="2.60.40.10">
    <property type="entry name" value="Immunoglobulins"/>
    <property type="match status" value="3"/>
</dbReference>
<evidence type="ECO:0000256" key="8">
    <source>
        <dbReference type="ARBA" id="ARBA00023136"/>
    </source>
</evidence>
<comment type="caution">
    <text evidence="14">The sequence shown here is derived from an EMBL/GenBank/DDBJ whole genome shotgun (WGS) entry which is preliminary data.</text>
</comment>
<reference evidence="14" key="1">
    <citation type="journal article" date="2021" name="Cell">
        <title>Tracing the genetic footprints of vertebrate landing in non-teleost ray-finned fishes.</title>
        <authorList>
            <person name="Bi X."/>
            <person name="Wang K."/>
            <person name="Yang L."/>
            <person name="Pan H."/>
            <person name="Jiang H."/>
            <person name="Wei Q."/>
            <person name="Fang M."/>
            <person name="Yu H."/>
            <person name="Zhu C."/>
            <person name="Cai Y."/>
            <person name="He Y."/>
            <person name="Gan X."/>
            <person name="Zeng H."/>
            <person name="Yu D."/>
            <person name="Zhu Y."/>
            <person name="Jiang H."/>
            <person name="Qiu Q."/>
            <person name="Yang H."/>
            <person name="Zhang Y.E."/>
            <person name="Wang W."/>
            <person name="Zhu M."/>
            <person name="He S."/>
            <person name="Zhang G."/>
        </authorList>
    </citation>
    <scope>NUCLEOTIDE SEQUENCE</scope>
    <source>
        <strain evidence="14">Pddl_001</strain>
    </source>
</reference>
<feature type="non-terminal residue" evidence="14">
    <location>
        <position position="1"/>
    </location>
</feature>
<dbReference type="InterPro" id="IPR036179">
    <property type="entry name" value="Ig-like_dom_sf"/>
</dbReference>
<dbReference type="InterPro" id="IPR007110">
    <property type="entry name" value="Ig-like_dom"/>
</dbReference>
<feature type="domain" description="Ig-like" evidence="13">
    <location>
        <begin position="229"/>
        <end position="314"/>
    </location>
</feature>
<dbReference type="SUPFAM" id="SSF48726">
    <property type="entry name" value="Immunoglobulin"/>
    <property type="match status" value="3"/>
</dbReference>
<keyword evidence="9" id="KW-1015">Disulfide bond</keyword>
<feature type="transmembrane region" description="Helical" evidence="11">
    <location>
        <begin position="364"/>
        <end position="387"/>
    </location>
</feature>
<keyword evidence="8 11" id="KW-0472">Membrane</keyword>
<evidence type="ECO:0000256" key="9">
    <source>
        <dbReference type="ARBA" id="ARBA00023157"/>
    </source>
</evidence>
<evidence type="ECO:0000256" key="3">
    <source>
        <dbReference type="ARBA" id="ARBA00022692"/>
    </source>
</evidence>
<evidence type="ECO:0000313" key="15">
    <source>
        <dbReference type="Proteomes" id="UP001166093"/>
    </source>
</evidence>
<evidence type="ECO:0000259" key="13">
    <source>
        <dbReference type="PROSITE" id="PS50835"/>
    </source>
</evidence>
<evidence type="ECO:0000256" key="2">
    <source>
        <dbReference type="ARBA" id="ARBA00007810"/>
    </source>
</evidence>
<dbReference type="PANTHER" id="PTHR23277:SF12">
    <property type="entry name" value="NECTIN-3"/>
    <property type="match status" value="1"/>
</dbReference>
<keyword evidence="4 12" id="KW-0732">Signal</keyword>
<keyword evidence="3 11" id="KW-0812">Transmembrane</keyword>
<feature type="domain" description="Ig-like" evidence="13">
    <location>
        <begin position="129"/>
        <end position="218"/>
    </location>
</feature>
<dbReference type="InterPro" id="IPR003598">
    <property type="entry name" value="Ig_sub2"/>
</dbReference>
<keyword evidence="15" id="KW-1185">Reference proteome</keyword>
<evidence type="ECO:0000256" key="11">
    <source>
        <dbReference type="SAM" id="Phobius"/>
    </source>
</evidence>
<feature type="signal peptide" evidence="12">
    <location>
        <begin position="1"/>
        <end position="16"/>
    </location>
</feature>
<evidence type="ECO:0000256" key="5">
    <source>
        <dbReference type="ARBA" id="ARBA00022737"/>
    </source>
</evidence>
<evidence type="ECO:0000256" key="6">
    <source>
        <dbReference type="ARBA" id="ARBA00022889"/>
    </source>
</evidence>
<evidence type="ECO:0000256" key="12">
    <source>
        <dbReference type="SAM" id="SignalP"/>
    </source>
</evidence>
<feature type="domain" description="Ig-like" evidence="13">
    <location>
        <begin position="30"/>
        <end position="124"/>
    </location>
</feature>
<keyword evidence="7 11" id="KW-1133">Transmembrane helix</keyword>